<protein>
    <submittedName>
        <fullName evidence="1">Uncharacterized protein</fullName>
    </submittedName>
</protein>
<dbReference type="Proteomes" id="UP000426772">
    <property type="component" value="Unassembled WGS sequence"/>
</dbReference>
<gene>
    <name evidence="1" type="ORF">D9O29_08905</name>
</gene>
<name>A0ABY3LGT1_9GAMM</name>
<reference evidence="1 2" key="1">
    <citation type="submission" date="2018-10" db="EMBL/GenBank/DDBJ databases">
        <title>Draft genome sequence of Pantoea vagans isolated from corpses of the sugarcane aphid Melanaphis sacchari Zehntner.</title>
        <authorList>
            <person name="Toledo E."/>
            <person name="Pena G."/>
            <person name="Lozano L."/>
        </authorList>
    </citation>
    <scope>NUCLEOTIDE SEQUENCE [LARGE SCALE GENOMIC DNA]</scope>
    <source>
        <strain evidence="1 2">ET-90</strain>
    </source>
</reference>
<comment type="caution">
    <text evidence="1">The sequence shown here is derived from an EMBL/GenBank/DDBJ whole genome shotgun (WGS) entry which is preliminary data.</text>
</comment>
<proteinExistence type="predicted"/>
<evidence type="ECO:0000313" key="1">
    <source>
        <dbReference type="EMBL" id="TXL79020.1"/>
    </source>
</evidence>
<evidence type="ECO:0000313" key="2">
    <source>
        <dbReference type="Proteomes" id="UP000426772"/>
    </source>
</evidence>
<organism evidence="1 2">
    <name type="scientific">Pantoea vagans</name>
    <dbReference type="NCBI Taxonomy" id="470934"/>
    <lineage>
        <taxon>Bacteria</taxon>
        <taxon>Pseudomonadati</taxon>
        <taxon>Pseudomonadota</taxon>
        <taxon>Gammaproteobacteria</taxon>
        <taxon>Enterobacterales</taxon>
        <taxon>Erwiniaceae</taxon>
        <taxon>Pantoea</taxon>
    </lineage>
</organism>
<keyword evidence="2" id="KW-1185">Reference proteome</keyword>
<accession>A0ABY3LGT1</accession>
<dbReference type="RefSeq" id="WP_147789111.1">
    <property type="nucleotide sequence ID" value="NZ_RCNL01000003.1"/>
</dbReference>
<sequence>MIKNQVDKRNMPFFDAFRTTAAIGLLMQQTAALHCPEGPQPHPSFYSYQQQGEDNARGVSSEMEESLGFIQELTGMLQKGYSILANAKAEEQGFVIKTLNPTQTDLIELQLRGLEGALKNAYMDCTEADKSKLKPYLIIIAQARSAATKINHLISQMTKPVDTFRSSIDMKGLRTLAKHGTEIFASGRFH</sequence>
<dbReference type="EMBL" id="RCNL01000003">
    <property type="protein sequence ID" value="TXL79020.1"/>
    <property type="molecule type" value="Genomic_DNA"/>
</dbReference>